<evidence type="ECO:0000259" key="2">
    <source>
        <dbReference type="PROSITE" id="PS50263"/>
    </source>
</evidence>
<dbReference type="InterPro" id="IPR003010">
    <property type="entry name" value="C-N_Hydrolase"/>
</dbReference>
<dbReference type="PANTHER" id="PTHR43674:SF2">
    <property type="entry name" value="BETA-UREIDOPROPIONASE"/>
    <property type="match status" value="1"/>
</dbReference>
<dbReference type="EMBL" id="JAODIM010000042">
    <property type="protein sequence ID" value="MCU5779272.1"/>
    <property type="molecule type" value="Genomic_DNA"/>
</dbReference>
<accession>A0A9J6PUS0</accession>
<organism evidence="3 4">
    <name type="scientific">Winslowiella arboricola</name>
    <dbReference type="NCBI Taxonomy" id="2978220"/>
    <lineage>
        <taxon>Bacteria</taxon>
        <taxon>Pseudomonadati</taxon>
        <taxon>Pseudomonadota</taxon>
        <taxon>Gammaproteobacteria</taxon>
        <taxon>Enterobacterales</taxon>
        <taxon>Erwiniaceae</taxon>
        <taxon>Winslowiella</taxon>
    </lineage>
</organism>
<evidence type="ECO:0000313" key="3">
    <source>
        <dbReference type="EMBL" id="MCU5779272.1"/>
    </source>
</evidence>
<dbReference type="Pfam" id="PF00795">
    <property type="entry name" value="CN_hydrolase"/>
    <property type="match status" value="1"/>
</dbReference>
<protein>
    <submittedName>
        <fullName evidence="3">Carbon-nitrogen hydrolase family protein</fullName>
    </submittedName>
</protein>
<keyword evidence="4" id="KW-1185">Reference proteome</keyword>
<evidence type="ECO:0000256" key="1">
    <source>
        <dbReference type="ARBA" id="ARBA00022801"/>
    </source>
</evidence>
<sequence length="248" mass="26881">MPNWNVAAAQYASRAGDIDANIAHHLTFIRQAATLEVDLIVFPQLSITGYELEVTPELAMLANDPRLQQFADAARDYDMTVIIGIPLRVDQSQHNAAMTFLPDGTRLTYAKRHLLDQEPRFFVPGAHGGPIFGAQQRNVGMAVCADISIEEFARDVADGGADLYVVTALLPQNIYHDNCAHLARWSSELKMSVLMSNHAIPTGGHLSDGGSAFWDAEGNQVIHAGSGEALMIARQNAGGWQGEIHPLG</sequence>
<feature type="domain" description="CN hydrolase" evidence="2">
    <location>
        <begin position="4"/>
        <end position="237"/>
    </location>
</feature>
<dbReference type="CDD" id="cd07197">
    <property type="entry name" value="nitrilase"/>
    <property type="match status" value="1"/>
</dbReference>
<evidence type="ECO:0000313" key="4">
    <source>
        <dbReference type="Proteomes" id="UP001064262"/>
    </source>
</evidence>
<reference evidence="3" key="1">
    <citation type="submission" date="2022-09" db="EMBL/GenBank/DDBJ databases">
        <title>Winslowiella arboricola sp. nov., isolated from bleeding cankers on broadleaf hosts.</title>
        <authorList>
            <person name="Brady C."/>
            <person name="Kaur S."/>
            <person name="Crampton B."/>
            <person name="Maddock D."/>
            <person name="Arnold D."/>
            <person name="Denman S."/>
        </authorList>
    </citation>
    <scope>NUCLEOTIDE SEQUENCE</scope>
    <source>
        <strain evidence="3">BAC 15a-03b</strain>
    </source>
</reference>
<dbReference type="Gene3D" id="3.60.110.10">
    <property type="entry name" value="Carbon-nitrogen hydrolase"/>
    <property type="match status" value="1"/>
</dbReference>
<comment type="caution">
    <text evidence="3">The sequence shown here is derived from an EMBL/GenBank/DDBJ whole genome shotgun (WGS) entry which is preliminary data.</text>
</comment>
<dbReference type="PANTHER" id="PTHR43674">
    <property type="entry name" value="NITRILASE C965.09-RELATED"/>
    <property type="match status" value="1"/>
</dbReference>
<dbReference type="AlphaFoldDB" id="A0A9J6PUS0"/>
<name>A0A9J6PUS0_9GAMM</name>
<dbReference type="InterPro" id="IPR036526">
    <property type="entry name" value="C-N_Hydrolase_sf"/>
</dbReference>
<dbReference type="GO" id="GO:0033388">
    <property type="term" value="P:putrescine biosynthetic process from arginine"/>
    <property type="evidence" value="ECO:0007669"/>
    <property type="project" value="TreeGrafter"/>
</dbReference>
<dbReference type="GO" id="GO:0050126">
    <property type="term" value="F:N-carbamoylputrescine amidase activity"/>
    <property type="evidence" value="ECO:0007669"/>
    <property type="project" value="TreeGrafter"/>
</dbReference>
<dbReference type="InterPro" id="IPR050345">
    <property type="entry name" value="Aliph_Amidase/BUP"/>
</dbReference>
<proteinExistence type="predicted"/>
<gene>
    <name evidence="3" type="ORF">N5923_17450</name>
</gene>
<dbReference type="Proteomes" id="UP001064262">
    <property type="component" value="Unassembled WGS sequence"/>
</dbReference>
<dbReference type="RefSeq" id="WP_267145094.1">
    <property type="nucleotide sequence ID" value="NZ_JAODIL010000082.1"/>
</dbReference>
<keyword evidence="1 3" id="KW-0378">Hydrolase</keyword>
<dbReference type="PROSITE" id="PS50263">
    <property type="entry name" value="CN_HYDROLASE"/>
    <property type="match status" value="1"/>
</dbReference>
<dbReference type="SUPFAM" id="SSF56317">
    <property type="entry name" value="Carbon-nitrogen hydrolase"/>
    <property type="match status" value="1"/>
</dbReference>